<accession>A0ABW0EDF5</accession>
<dbReference type="EMBL" id="JBHSKT010000006">
    <property type="protein sequence ID" value="MFC5271303.1"/>
    <property type="molecule type" value="Genomic_DNA"/>
</dbReference>
<keyword evidence="3" id="KW-1185">Reference proteome</keyword>
<protein>
    <submittedName>
        <fullName evidence="2">Uncharacterized protein</fullName>
    </submittedName>
</protein>
<gene>
    <name evidence="2" type="ORF">ACFPIB_11825</name>
</gene>
<name>A0ABW0EDF5_9BACT</name>
<dbReference type="Proteomes" id="UP001596161">
    <property type="component" value="Unassembled WGS sequence"/>
</dbReference>
<feature type="transmembrane region" description="Helical" evidence="1">
    <location>
        <begin position="12"/>
        <end position="31"/>
    </location>
</feature>
<evidence type="ECO:0000313" key="2">
    <source>
        <dbReference type="EMBL" id="MFC5271303.1"/>
    </source>
</evidence>
<feature type="transmembrane region" description="Helical" evidence="1">
    <location>
        <begin position="112"/>
        <end position="131"/>
    </location>
</feature>
<reference evidence="3" key="1">
    <citation type="journal article" date="2019" name="Int. J. Syst. Evol. Microbiol.">
        <title>The Global Catalogue of Microorganisms (GCM) 10K type strain sequencing project: providing services to taxonomists for standard genome sequencing and annotation.</title>
        <authorList>
            <consortium name="The Broad Institute Genomics Platform"/>
            <consortium name="The Broad Institute Genome Sequencing Center for Infectious Disease"/>
            <person name="Wu L."/>
            <person name="Ma J."/>
        </authorList>
    </citation>
    <scope>NUCLEOTIDE SEQUENCE [LARGE SCALE GENOMIC DNA]</scope>
    <source>
        <strain evidence="3">KACC 12602</strain>
    </source>
</reference>
<feature type="transmembrane region" description="Helical" evidence="1">
    <location>
        <begin position="82"/>
        <end position="100"/>
    </location>
</feature>
<evidence type="ECO:0000256" key="1">
    <source>
        <dbReference type="SAM" id="Phobius"/>
    </source>
</evidence>
<comment type="caution">
    <text evidence="2">The sequence shown here is derived from an EMBL/GenBank/DDBJ whole genome shotgun (WGS) entry which is preliminary data.</text>
</comment>
<organism evidence="2 3">
    <name type="scientific">Adhaeribacter terreus</name>
    <dbReference type="NCBI Taxonomy" id="529703"/>
    <lineage>
        <taxon>Bacteria</taxon>
        <taxon>Pseudomonadati</taxon>
        <taxon>Bacteroidota</taxon>
        <taxon>Cytophagia</taxon>
        <taxon>Cytophagales</taxon>
        <taxon>Hymenobacteraceae</taxon>
        <taxon>Adhaeribacter</taxon>
    </lineage>
</organism>
<dbReference type="RefSeq" id="WP_378017668.1">
    <property type="nucleotide sequence ID" value="NZ_JBHSKT010000006.1"/>
</dbReference>
<evidence type="ECO:0000313" key="3">
    <source>
        <dbReference type="Proteomes" id="UP001596161"/>
    </source>
</evidence>
<keyword evidence="1" id="KW-1133">Transmembrane helix</keyword>
<keyword evidence="1" id="KW-0812">Transmembrane</keyword>
<keyword evidence="1" id="KW-0472">Membrane</keyword>
<feature type="transmembrane region" description="Helical" evidence="1">
    <location>
        <begin position="51"/>
        <end position="70"/>
    </location>
</feature>
<sequence>MKKRDPQFNLIPHRFKFIGLGIAVLAALFLIGMKEAWFGLAPEQLEPAKTYGLNFFILGLLFIALAKEKVEDERTFTSKTKAFAGGFVGAVISAIIWSSWNLLFKESSLQPLTGQGLAMLMLFTYLATFYLQKLTGEEA</sequence>
<proteinExistence type="predicted"/>